<organism evidence="1 2">
    <name type="scientific">Avibacterium paragallinarum</name>
    <name type="common">Haemophilus gallinarum</name>
    <dbReference type="NCBI Taxonomy" id="728"/>
    <lineage>
        <taxon>Bacteria</taxon>
        <taxon>Pseudomonadati</taxon>
        <taxon>Pseudomonadota</taxon>
        <taxon>Gammaproteobacteria</taxon>
        <taxon>Pasteurellales</taxon>
        <taxon>Pasteurellaceae</taxon>
        <taxon>Avibacterium</taxon>
    </lineage>
</organism>
<evidence type="ECO:0000313" key="1">
    <source>
        <dbReference type="EMBL" id="MEE6113619.1"/>
    </source>
</evidence>
<accession>A0ABU7QSR1</accession>
<sequence>MLVESIVIKIRNNLEKIAKGQRVEFLTIGYFTQKQFDEINDYRNANGLPALLSKEIIYLGKHHFESRVVKDKYSIDDLIKQIESALKNDSEIEINSGRTGLRSTILRDDGYGNQVTDIAAFELTAKKPKAELYSVIPKGDVNKPSLW</sequence>
<dbReference type="Proteomes" id="UP001352533">
    <property type="component" value="Unassembled WGS sequence"/>
</dbReference>
<comment type="caution">
    <text evidence="1">The sequence shown here is derived from an EMBL/GenBank/DDBJ whole genome shotgun (WGS) entry which is preliminary data.</text>
</comment>
<dbReference type="EMBL" id="JAMDKS010000031">
    <property type="protein sequence ID" value="MEE6113619.1"/>
    <property type="molecule type" value="Genomic_DNA"/>
</dbReference>
<protein>
    <submittedName>
        <fullName evidence="1">Uncharacterized protein</fullName>
    </submittedName>
</protein>
<proteinExistence type="predicted"/>
<keyword evidence="2" id="KW-1185">Reference proteome</keyword>
<name>A0ABU7QSR1_AVIPA</name>
<gene>
    <name evidence="1" type="ORF">M5S25_10525</name>
</gene>
<reference evidence="1 2" key="1">
    <citation type="journal article" date="2022" name="Front. Microbiol.">
        <title>Commensal bacteria contribute to the growth of multidrug-resistant Avibacterium paragallinarum in chickens.</title>
        <authorList>
            <person name="Zhu J."/>
            <person name="Chen Y."/>
            <person name="Wu Y."/>
            <person name="Wang Y."/>
            <person name="Zhu K."/>
        </authorList>
    </citation>
    <scope>NUCLEOTIDE SEQUENCE [LARGE SCALE GENOMIC DNA]</scope>
    <source>
        <strain evidence="1 2">AV12</strain>
    </source>
</reference>
<evidence type="ECO:0000313" key="2">
    <source>
        <dbReference type="Proteomes" id="UP001352533"/>
    </source>
</evidence>
<dbReference type="RefSeq" id="WP_039087417.1">
    <property type="nucleotide sequence ID" value="NZ_CP173235.1"/>
</dbReference>